<accession>A0A7J9NK93</accession>
<protein>
    <submittedName>
        <fullName evidence="1">Uncharacterized protein</fullName>
    </submittedName>
</protein>
<reference evidence="1 2" key="1">
    <citation type="journal article" date="2019" name="Genome Biol. Evol.">
        <title>Insights into the evolution of the New World diploid cottons (Gossypium, subgenus Houzingenia) based on genome sequencing.</title>
        <authorList>
            <person name="Grover C.E."/>
            <person name="Arick M.A. 2nd"/>
            <person name="Thrash A."/>
            <person name="Conover J.L."/>
            <person name="Sanders W.S."/>
            <person name="Peterson D.G."/>
            <person name="Frelichowski J.E."/>
            <person name="Scheffler J.A."/>
            <person name="Scheffler B.E."/>
            <person name="Wendel J.F."/>
        </authorList>
    </citation>
    <scope>NUCLEOTIDE SEQUENCE [LARGE SCALE GENOMIC DNA]</scope>
    <source>
        <strain evidence="1">1</strain>
        <tissue evidence="1">Leaf</tissue>
    </source>
</reference>
<comment type="caution">
    <text evidence="1">The sequence shown here is derived from an EMBL/GenBank/DDBJ whole genome shotgun (WGS) entry which is preliminary data.</text>
</comment>
<evidence type="ECO:0000313" key="2">
    <source>
        <dbReference type="Proteomes" id="UP000593576"/>
    </source>
</evidence>
<organism evidence="1 2">
    <name type="scientific">Gossypium schwendimanii</name>
    <name type="common">Cotton</name>
    <dbReference type="NCBI Taxonomy" id="34291"/>
    <lineage>
        <taxon>Eukaryota</taxon>
        <taxon>Viridiplantae</taxon>
        <taxon>Streptophyta</taxon>
        <taxon>Embryophyta</taxon>
        <taxon>Tracheophyta</taxon>
        <taxon>Spermatophyta</taxon>
        <taxon>Magnoliopsida</taxon>
        <taxon>eudicotyledons</taxon>
        <taxon>Gunneridae</taxon>
        <taxon>Pentapetalae</taxon>
        <taxon>rosids</taxon>
        <taxon>malvids</taxon>
        <taxon>Malvales</taxon>
        <taxon>Malvaceae</taxon>
        <taxon>Malvoideae</taxon>
        <taxon>Gossypium</taxon>
    </lineage>
</organism>
<name>A0A7J9NK93_GOSSC</name>
<dbReference type="Proteomes" id="UP000593576">
    <property type="component" value="Unassembled WGS sequence"/>
</dbReference>
<gene>
    <name evidence="1" type="ORF">Goshw_004080</name>
</gene>
<keyword evidence="2" id="KW-1185">Reference proteome</keyword>
<proteinExistence type="predicted"/>
<dbReference type="AlphaFoldDB" id="A0A7J9NK93"/>
<evidence type="ECO:0000313" key="1">
    <source>
        <dbReference type="EMBL" id="MBA0882059.1"/>
    </source>
</evidence>
<dbReference type="OrthoDB" id="10444899at2759"/>
<sequence>MRAPTQSPDPAVQLMIPTQPPFQMMPGAFPSSFMYPNPYMFPFTCPMAGWSQWPGSSPFPITPS</sequence>
<dbReference type="EMBL" id="JABFAF010315227">
    <property type="protein sequence ID" value="MBA0882059.1"/>
    <property type="molecule type" value="Genomic_DNA"/>
</dbReference>